<organism evidence="3 4">
    <name type="scientific">Alkalicoccobacillus gibsonii</name>
    <dbReference type="NCBI Taxonomy" id="79881"/>
    <lineage>
        <taxon>Bacteria</taxon>
        <taxon>Bacillati</taxon>
        <taxon>Bacillota</taxon>
        <taxon>Bacilli</taxon>
        <taxon>Bacillales</taxon>
        <taxon>Bacillaceae</taxon>
        <taxon>Alkalicoccobacillus</taxon>
    </lineage>
</organism>
<feature type="domain" description="Amidohydrolase-related" evidence="2">
    <location>
        <begin position="7"/>
        <end position="279"/>
    </location>
</feature>
<dbReference type="RefSeq" id="WP_343130476.1">
    <property type="nucleotide sequence ID" value="NZ_JBCITK010000001.1"/>
</dbReference>
<dbReference type="Pfam" id="PF04909">
    <property type="entry name" value="Amidohydro_2"/>
    <property type="match status" value="1"/>
</dbReference>
<name>A0ABU9VI59_9BACI</name>
<evidence type="ECO:0000313" key="4">
    <source>
        <dbReference type="Proteomes" id="UP001418796"/>
    </source>
</evidence>
<comment type="caution">
    <text evidence="3">The sequence shown here is derived from an EMBL/GenBank/DDBJ whole genome shotgun (WGS) entry which is preliminary data.</text>
</comment>
<dbReference type="PANTHER" id="PTHR43569:SF2">
    <property type="entry name" value="AMIDOHYDROLASE-RELATED DOMAIN-CONTAINING PROTEIN"/>
    <property type="match status" value="1"/>
</dbReference>
<gene>
    <name evidence="3" type="ORF">MKY91_10495</name>
</gene>
<evidence type="ECO:0000313" key="3">
    <source>
        <dbReference type="EMBL" id="MEN0643574.1"/>
    </source>
</evidence>
<dbReference type="InterPro" id="IPR052350">
    <property type="entry name" value="Metallo-dep_Lactonases"/>
</dbReference>
<dbReference type="Proteomes" id="UP001418796">
    <property type="component" value="Unassembled WGS sequence"/>
</dbReference>
<evidence type="ECO:0000256" key="1">
    <source>
        <dbReference type="ARBA" id="ARBA00038310"/>
    </source>
</evidence>
<comment type="similarity">
    <text evidence="1">Belongs to the metallo-dependent hydrolases superfamily.</text>
</comment>
<dbReference type="SUPFAM" id="SSF51556">
    <property type="entry name" value="Metallo-dependent hydrolases"/>
    <property type="match status" value="1"/>
</dbReference>
<dbReference type="Gene3D" id="3.20.20.140">
    <property type="entry name" value="Metal-dependent hydrolases"/>
    <property type="match status" value="1"/>
</dbReference>
<proteinExistence type="inferred from homology"/>
<keyword evidence="4" id="KW-1185">Reference proteome</keyword>
<dbReference type="InterPro" id="IPR032466">
    <property type="entry name" value="Metal_Hydrolase"/>
</dbReference>
<evidence type="ECO:0000259" key="2">
    <source>
        <dbReference type="Pfam" id="PF04909"/>
    </source>
</evidence>
<sequence>MGKTIRIDAHQHFWRIEDGYYDWIDPSDSVLYRDYVPEDLVHHLKTHSMDGTITVQASPNIKDTELLLELSEKTNSILGVVGWVDVTGHTFKEDLETLKKNKKFVGIRVMIQDMEDPSILLSSSYLKAFKYLEEQQISVDLLVREIQLPVIVQLLREVPQLRAVIDHLGKPTIAKAQLDTWEDQLQEIASYSTVYCKLSGLVTEAKVEWKIGDFKPYLQRAYDAFGPNRLMFGSDWPVCLVAATYDEVVEIIDSTFEDKLSEEDKHKLFGENAARFYRIDI</sequence>
<dbReference type="PANTHER" id="PTHR43569">
    <property type="entry name" value="AMIDOHYDROLASE"/>
    <property type="match status" value="1"/>
</dbReference>
<reference evidence="3 4" key="1">
    <citation type="submission" date="2024-03" db="EMBL/GenBank/DDBJ databases">
        <title>Bacilli Hybrid Assemblies.</title>
        <authorList>
            <person name="Kovac J."/>
        </authorList>
    </citation>
    <scope>NUCLEOTIDE SEQUENCE [LARGE SCALE GENOMIC DNA]</scope>
    <source>
        <strain evidence="3 4">FSL R7-0666</strain>
    </source>
</reference>
<accession>A0ABU9VI59</accession>
<dbReference type="EMBL" id="JBCITK010000001">
    <property type="protein sequence ID" value="MEN0643574.1"/>
    <property type="molecule type" value="Genomic_DNA"/>
</dbReference>
<protein>
    <submittedName>
        <fullName evidence="3">Amidohydrolase family protein</fullName>
    </submittedName>
</protein>
<dbReference type="InterPro" id="IPR006680">
    <property type="entry name" value="Amidohydro-rel"/>
</dbReference>